<protein>
    <recommendedName>
        <fullName evidence="3">DUF4177 domain-containing protein</fullName>
    </recommendedName>
</protein>
<accession>A0AAV5B950</accession>
<dbReference type="EMBL" id="BQKC01000001">
    <property type="protein sequence ID" value="GJM56145.1"/>
    <property type="molecule type" value="Genomic_DNA"/>
</dbReference>
<sequence length="95" mass="10757">MGVPMAGFEYRHRDVPFRDFLATNVGEGLLPRGVRDNDGACAALDRCMEIVAEEARDGWRLVQVIPMLSERVAYMQGSDRTWGYRVVLERPVGEE</sequence>
<dbReference type="Proteomes" id="UP001055025">
    <property type="component" value="Unassembled WGS sequence"/>
</dbReference>
<reference evidence="1" key="1">
    <citation type="journal article" date="2022" name="Int. J. Syst. Evol. Microbiol.">
        <title>Granulimonas faecalis gen. nov., sp. nov., and Leptogranulimonas caecicola gen. nov., sp. nov., novel lactate-producing Atopobiaceae bacteria isolated from mouse intestines, and an emended description of the family Atopobiaceae.</title>
        <authorList>
            <person name="Morinaga K."/>
            <person name="Kusada H."/>
            <person name="Sakamoto S."/>
            <person name="Murakami T."/>
            <person name="Toyoda A."/>
            <person name="Mori H."/>
            <person name="Meng X.Y."/>
            <person name="Takashino M."/>
            <person name="Murotomi K."/>
            <person name="Tamaki H."/>
        </authorList>
    </citation>
    <scope>NUCLEOTIDE SEQUENCE</scope>
    <source>
        <strain evidence="1">OPF53</strain>
    </source>
</reference>
<organism evidence="1 2">
    <name type="scientific">Granulimonas faecalis</name>
    <dbReference type="NCBI Taxonomy" id="2894155"/>
    <lineage>
        <taxon>Bacteria</taxon>
        <taxon>Bacillati</taxon>
        <taxon>Actinomycetota</taxon>
        <taxon>Coriobacteriia</taxon>
        <taxon>Coriobacteriales</taxon>
        <taxon>Kribbibacteriaceae</taxon>
        <taxon>Granulimonas</taxon>
    </lineage>
</organism>
<name>A0AAV5B950_9ACTN</name>
<comment type="caution">
    <text evidence="1">The sequence shown here is derived from an EMBL/GenBank/DDBJ whole genome shotgun (WGS) entry which is preliminary data.</text>
</comment>
<keyword evidence="2" id="KW-1185">Reference proteome</keyword>
<dbReference type="Pfam" id="PF13783">
    <property type="entry name" value="DUF4177"/>
    <property type="match status" value="1"/>
</dbReference>
<proteinExistence type="predicted"/>
<dbReference type="AlphaFoldDB" id="A0AAV5B950"/>
<dbReference type="InterPro" id="IPR025234">
    <property type="entry name" value="YjzH-like"/>
</dbReference>
<evidence type="ECO:0000313" key="1">
    <source>
        <dbReference type="EMBL" id="GJM56145.1"/>
    </source>
</evidence>
<evidence type="ECO:0000313" key="2">
    <source>
        <dbReference type="Proteomes" id="UP001055025"/>
    </source>
</evidence>
<evidence type="ECO:0008006" key="3">
    <source>
        <dbReference type="Google" id="ProtNLM"/>
    </source>
</evidence>
<gene>
    <name evidence="1" type="ORF">ATOP_18000</name>
</gene>